<proteinExistence type="predicted"/>
<dbReference type="PATRIC" id="fig|754436.4.peg.920"/>
<sequence length="266" mass="29646">MARVSFTNDPSGSAIIGDNPLNTDVDSPLIYYTTQAENCFDLRPKGHYQIIKAKINDSYVNLLNLCQDNDTALLVPANNNDRLIMLWNAVLRQETTVAFPLKDSSVMLTAGKYTSDGFRTIFEAIYDHSLSTQHLAAWTYNASANNAIAPVYSYFFGSSVSITDNGRGKKVFNLIVQVGDACTTRDQRATRFRGFRLDNTPFNMNFLCIGSGYAMLLPYNYQENSKLIQHLRHRQYSVIYGGGTLGKIGRFSSEGLSSAVEQVEVK</sequence>
<keyword evidence="2" id="KW-1185">Reference proteome</keyword>
<dbReference type="Proteomes" id="UP000036426">
    <property type="component" value="Unassembled WGS sequence"/>
</dbReference>
<organism evidence="1 2">
    <name type="scientific">Photobacterium aphoticum</name>
    <dbReference type="NCBI Taxonomy" id="754436"/>
    <lineage>
        <taxon>Bacteria</taxon>
        <taxon>Pseudomonadati</taxon>
        <taxon>Pseudomonadota</taxon>
        <taxon>Gammaproteobacteria</taxon>
        <taxon>Vibrionales</taxon>
        <taxon>Vibrionaceae</taxon>
        <taxon>Photobacterium</taxon>
    </lineage>
</organism>
<reference evidence="1 2" key="1">
    <citation type="submission" date="2015-05" db="EMBL/GenBank/DDBJ databases">
        <title>Photobacterium galathea sp. nov.</title>
        <authorList>
            <person name="Machado H."/>
            <person name="Gram L."/>
        </authorList>
    </citation>
    <scope>NUCLEOTIDE SEQUENCE [LARGE SCALE GENOMIC DNA]</scope>
    <source>
        <strain evidence="1 2">DSM 25995</strain>
    </source>
</reference>
<protein>
    <submittedName>
        <fullName evidence="1">Uncharacterized protein</fullName>
    </submittedName>
</protein>
<dbReference type="EMBL" id="LDOV01000010">
    <property type="protein sequence ID" value="KLV01684.1"/>
    <property type="molecule type" value="Genomic_DNA"/>
</dbReference>
<name>A0A0J1GQK8_9GAMM</name>
<evidence type="ECO:0000313" key="2">
    <source>
        <dbReference type="Proteomes" id="UP000036426"/>
    </source>
</evidence>
<comment type="caution">
    <text evidence="1">The sequence shown here is derived from an EMBL/GenBank/DDBJ whole genome shotgun (WGS) entry which is preliminary data.</text>
</comment>
<dbReference type="AlphaFoldDB" id="A0A0J1GQK8"/>
<evidence type="ECO:0000313" key="1">
    <source>
        <dbReference type="EMBL" id="KLV01684.1"/>
    </source>
</evidence>
<gene>
    <name evidence="1" type="ORF">ABT58_04305</name>
</gene>
<accession>A0A0J1GQK8</accession>